<proteinExistence type="predicted"/>
<dbReference type="EMBL" id="SNRW01011418">
    <property type="protein sequence ID" value="KAA6375180.1"/>
    <property type="molecule type" value="Genomic_DNA"/>
</dbReference>
<gene>
    <name evidence="1" type="ORF">EZS28_029293</name>
</gene>
<name>A0A5J4UYB4_9EUKA</name>
<comment type="caution">
    <text evidence="1">The sequence shown here is derived from an EMBL/GenBank/DDBJ whole genome shotgun (WGS) entry which is preliminary data.</text>
</comment>
<organism evidence="1 2">
    <name type="scientific">Streblomastix strix</name>
    <dbReference type="NCBI Taxonomy" id="222440"/>
    <lineage>
        <taxon>Eukaryota</taxon>
        <taxon>Metamonada</taxon>
        <taxon>Preaxostyla</taxon>
        <taxon>Oxymonadida</taxon>
        <taxon>Streblomastigidae</taxon>
        <taxon>Streblomastix</taxon>
    </lineage>
</organism>
<protein>
    <submittedName>
        <fullName evidence="1">Uncharacterized protein</fullName>
    </submittedName>
</protein>
<dbReference type="Proteomes" id="UP000324800">
    <property type="component" value="Unassembled WGS sequence"/>
</dbReference>
<dbReference type="AlphaFoldDB" id="A0A5J4UYB4"/>
<reference evidence="1 2" key="1">
    <citation type="submission" date="2019-03" db="EMBL/GenBank/DDBJ databases">
        <title>Single cell metagenomics reveals metabolic interactions within the superorganism composed of flagellate Streblomastix strix and complex community of Bacteroidetes bacteria on its surface.</title>
        <authorList>
            <person name="Treitli S.C."/>
            <person name="Kolisko M."/>
            <person name="Husnik F."/>
            <person name="Keeling P."/>
            <person name="Hampl V."/>
        </authorList>
    </citation>
    <scope>NUCLEOTIDE SEQUENCE [LARGE SCALE GENOMIC DNA]</scope>
    <source>
        <strain evidence="1">ST1C</strain>
    </source>
</reference>
<evidence type="ECO:0000313" key="2">
    <source>
        <dbReference type="Proteomes" id="UP000324800"/>
    </source>
</evidence>
<sequence>MSQVHDNKAIAQDCHLIPQSQELPYLNPSIPLIQPTINKVIRERITAVLVAPYRPAQPWLPSMYRIMKRFVVIRESADILKIGGRMRKHRKHLLPGRMMIVVIEEREEIHYSDGLYNKNDQIMKQFKELQMVGIVHGGETD</sequence>
<accession>A0A5J4UYB4</accession>
<evidence type="ECO:0000313" key="1">
    <source>
        <dbReference type="EMBL" id="KAA6375180.1"/>
    </source>
</evidence>